<organism evidence="2 3">
    <name type="scientific">Pannonibacter phragmitetus</name>
    <dbReference type="NCBI Taxonomy" id="121719"/>
    <lineage>
        <taxon>Bacteria</taxon>
        <taxon>Pseudomonadati</taxon>
        <taxon>Pseudomonadota</taxon>
        <taxon>Alphaproteobacteria</taxon>
        <taxon>Hyphomicrobiales</taxon>
        <taxon>Stappiaceae</taxon>
        <taxon>Pannonibacter</taxon>
    </lineage>
</organism>
<feature type="chain" id="PRO_5016680963" evidence="1">
    <location>
        <begin position="24"/>
        <end position="204"/>
    </location>
</feature>
<feature type="signal peptide" evidence="1">
    <location>
        <begin position="1"/>
        <end position="23"/>
    </location>
</feature>
<proteinExistence type="predicted"/>
<evidence type="ECO:0000256" key="1">
    <source>
        <dbReference type="SAM" id="SignalP"/>
    </source>
</evidence>
<reference evidence="2 3" key="1">
    <citation type="submission" date="2018-06" db="EMBL/GenBank/DDBJ databases">
        <authorList>
            <consortium name="Pathogen Informatics"/>
            <person name="Doyle S."/>
        </authorList>
    </citation>
    <scope>NUCLEOTIDE SEQUENCE [LARGE SCALE GENOMIC DNA]</scope>
    <source>
        <strain evidence="2 3">NCTC13350</strain>
    </source>
</reference>
<gene>
    <name evidence="2" type="ORF">NCTC13350_00492</name>
</gene>
<name>A0A378ZQR1_9HYPH</name>
<evidence type="ECO:0000313" key="2">
    <source>
        <dbReference type="EMBL" id="SUA99592.1"/>
    </source>
</evidence>
<accession>A0A378ZQR1</accession>
<keyword evidence="1" id="KW-0732">Signal</keyword>
<dbReference type="AlphaFoldDB" id="A0A378ZQR1"/>
<sequence length="204" mass="21703">MKNVCAAAVLVLIATGLHSAAQAQPAAPDPASLITPAVIESVREALGNPIVPLSIKAQNGKRGTISQAEIDTLDKQWVDERKASDKPLIAATLSAPLSTYLLRMQAGSLGLYAEIFVMDANGLNVGQSSITSDYWQGDEAKFQKTFPLGADAIFIDEAEWNEELKVWLSQLNVTIADPESGKPIGAATIEINLTELERRSGTGS</sequence>
<dbReference type="EMBL" id="UGSK01000001">
    <property type="protein sequence ID" value="SUA99592.1"/>
    <property type="molecule type" value="Genomic_DNA"/>
</dbReference>
<protein>
    <submittedName>
        <fullName evidence="2">Uncharacterized protein</fullName>
    </submittedName>
</protein>
<evidence type="ECO:0000313" key="3">
    <source>
        <dbReference type="Proteomes" id="UP000255000"/>
    </source>
</evidence>
<dbReference type="Proteomes" id="UP000255000">
    <property type="component" value="Unassembled WGS sequence"/>
</dbReference>